<dbReference type="InterPro" id="IPR002109">
    <property type="entry name" value="Glutaredoxin"/>
</dbReference>
<evidence type="ECO:0000256" key="5">
    <source>
        <dbReference type="ARBA" id="ARBA00023116"/>
    </source>
</evidence>
<dbReference type="PANTHER" id="PTHR45694:SF28">
    <property type="entry name" value="GLUTAREDOXIN 1"/>
    <property type="match status" value="1"/>
</dbReference>
<dbReference type="GO" id="GO:0045454">
    <property type="term" value="P:cell redox homeostasis"/>
    <property type="evidence" value="ECO:0007669"/>
    <property type="project" value="InterPro"/>
</dbReference>
<dbReference type="PROSITE" id="PS00195">
    <property type="entry name" value="GLUTAREDOXIN_1"/>
    <property type="match status" value="1"/>
</dbReference>
<evidence type="ECO:0000313" key="10">
    <source>
        <dbReference type="Proteomes" id="UP000036277"/>
    </source>
</evidence>
<keyword evidence="3" id="KW-0813">Transport</keyword>
<keyword evidence="5" id="KW-0215">Deoxyribonucleotide synthesis</keyword>
<dbReference type="InterPro" id="IPR011902">
    <property type="entry name" value="GRXA"/>
</dbReference>
<dbReference type="AlphaFoldDB" id="A0A0J5FWB5"/>
<dbReference type="OrthoDB" id="9814618at2"/>
<dbReference type="GO" id="GO:0005737">
    <property type="term" value="C:cytoplasm"/>
    <property type="evidence" value="ECO:0007669"/>
    <property type="project" value="TreeGrafter"/>
</dbReference>
<dbReference type="InterPro" id="IPR011767">
    <property type="entry name" value="GLR_AS"/>
</dbReference>
<dbReference type="InterPro" id="IPR036249">
    <property type="entry name" value="Thioredoxin-like_sf"/>
</dbReference>
<keyword evidence="6" id="KW-1015">Disulfide bond</keyword>
<dbReference type="NCBIfam" id="TIGR02183">
    <property type="entry name" value="GRXA"/>
    <property type="match status" value="1"/>
</dbReference>
<dbReference type="PATRIC" id="fig|880157.4.peg.655"/>
<dbReference type="PRINTS" id="PR00160">
    <property type="entry name" value="GLUTAREDOXIN"/>
</dbReference>
<reference evidence="9 10" key="1">
    <citation type="submission" date="2015-06" db="EMBL/GenBank/DDBJ databases">
        <title>Draft Whole-Genome Sequence of the Entomopathogenic Bacterium Xenorhabdus khoisanae.</title>
        <authorList>
            <person name="Naidoo S."/>
            <person name="Featherston J."/>
            <person name="Gray V.M."/>
        </authorList>
    </citation>
    <scope>NUCLEOTIDE SEQUENCE [LARGE SCALE GENOMIC DNA]</scope>
    <source>
        <strain evidence="9 10">MCB</strain>
    </source>
</reference>
<evidence type="ECO:0000259" key="8">
    <source>
        <dbReference type="Pfam" id="PF00462"/>
    </source>
</evidence>
<name>A0A0J5FWB5_9GAMM</name>
<comment type="similarity">
    <text evidence="1">Belongs to the glutaredoxin family.</text>
</comment>
<evidence type="ECO:0000256" key="1">
    <source>
        <dbReference type="ARBA" id="ARBA00007787"/>
    </source>
</evidence>
<dbReference type="EMBL" id="LFCV01000018">
    <property type="protein sequence ID" value="KMJ46489.1"/>
    <property type="molecule type" value="Genomic_DNA"/>
</dbReference>
<evidence type="ECO:0000256" key="4">
    <source>
        <dbReference type="ARBA" id="ARBA00022982"/>
    </source>
</evidence>
<sequence>MYTVIFGRPGCPYCVRAQELAEKLKAERDDFDYRYVDIWAENITKDDLSKTVGKPVETVPQIFIDEKHIGGCTDFEAYAKENLELYKEQKNN</sequence>
<dbReference type="GO" id="GO:0009055">
    <property type="term" value="F:electron transfer activity"/>
    <property type="evidence" value="ECO:0007669"/>
    <property type="project" value="InterPro"/>
</dbReference>
<dbReference type="STRING" id="880157.AB204_03150"/>
<keyword evidence="10" id="KW-1185">Reference proteome</keyword>
<dbReference type="CDD" id="cd02066">
    <property type="entry name" value="GRX_family"/>
    <property type="match status" value="1"/>
</dbReference>
<dbReference type="GO" id="GO:0009263">
    <property type="term" value="P:deoxyribonucleotide biosynthetic process"/>
    <property type="evidence" value="ECO:0007669"/>
    <property type="project" value="UniProtKB-KW"/>
</dbReference>
<dbReference type="InterPro" id="IPR014025">
    <property type="entry name" value="Glutaredoxin_subgr"/>
</dbReference>
<dbReference type="GO" id="GO:0034599">
    <property type="term" value="P:cellular response to oxidative stress"/>
    <property type="evidence" value="ECO:0007669"/>
    <property type="project" value="TreeGrafter"/>
</dbReference>
<dbReference type="RefSeq" id="WP_047961931.1">
    <property type="nucleotide sequence ID" value="NZ_CAWMBG010000018.1"/>
</dbReference>
<feature type="domain" description="Glutaredoxin" evidence="8">
    <location>
        <begin position="4"/>
        <end position="69"/>
    </location>
</feature>
<keyword evidence="4" id="KW-0249">Electron transport</keyword>
<evidence type="ECO:0000256" key="7">
    <source>
        <dbReference type="ARBA" id="ARBA00023284"/>
    </source>
</evidence>
<dbReference type="Pfam" id="PF00462">
    <property type="entry name" value="Glutaredoxin"/>
    <property type="match status" value="1"/>
</dbReference>
<comment type="subunit">
    <text evidence="2">Monomer.</text>
</comment>
<evidence type="ECO:0000313" key="9">
    <source>
        <dbReference type="EMBL" id="KMJ46489.1"/>
    </source>
</evidence>
<dbReference type="PROSITE" id="PS51354">
    <property type="entry name" value="GLUTAREDOXIN_2"/>
    <property type="match status" value="1"/>
</dbReference>
<comment type="caution">
    <text evidence="9">The sequence shown here is derived from an EMBL/GenBank/DDBJ whole genome shotgun (WGS) entry which is preliminary data.</text>
</comment>
<organism evidence="9 10">
    <name type="scientific">Xenorhabdus khoisanae</name>
    <dbReference type="NCBI Taxonomy" id="880157"/>
    <lineage>
        <taxon>Bacteria</taxon>
        <taxon>Pseudomonadati</taxon>
        <taxon>Pseudomonadota</taxon>
        <taxon>Gammaproteobacteria</taxon>
        <taxon>Enterobacterales</taxon>
        <taxon>Morganellaceae</taxon>
        <taxon>Xenorhabdus</taxon>
    </lineage>
</organism>
<proteinExistence type="inferred from homology"/>
<dbReference type="GO" id="GO:0015038">
    <property type="term" value="F:glutathione disulfide oxidoreductase activity"/>
    <property type="evidence" value="ECO:0007669"/>
    <property type="project" value="TreeGrafter"/>
</dbReference>
<dbReference type="PANTHER" id="PTHR45694">
    <property type="entry name" value="GLUTAREDOXIN 2"/>
    <property type="match status" value="1"/>
</dbReference>
<dbReference type="Proteomes" id="UP000036277">
    <property type="component" value="Unassembled WGS sequence"/>
</dbReference>
<keyword evidence="7" id="KW-0676">Redox-active center</keyword>
<gene>
    <name evidence="9" type="ORF">AB204_03150</name>
</gene>
<dbReference type="GO" id="GO:0015035">
    <property type="term" value="F:protein-disulfide reductase activity"/>
    <property type="evidence" value="ECO:0007669"/>
    <property type="project" value="InterPro"/>
</dbReference>
<dbReference type="NCBIfam" id="NF008401">
    <property type="entry name" value="PRK11200.1"/>
    <property type="match status" value="1"/>
</dbReference>
<evidence type="ECO:0000256" key="6">
    <source>
        <dbReference type="ARBA" id="ARBA00023157"/>
    </source>
</evidence>
<dbReference type="Gene3D" id="3.40.30.10">
    <property type="entry name" value="Glutaredoxin"/>
    <property type="match status" value="1"/>
</dbReference>
<accession>A0A0J5FWB5</accession>
<protein>
    <submittedName>
        <fullName evidence="9">Glutaredoxin</fullName>
    </submittedName>
</protein>
<evidence type="ECO:0000256" key="2">
    <source>
        <dbReference type="ARBA" id="ARBA00011245"/>
    </source>
</evidence>
<evidence type="ECO:0000256" key="3">
    <source>
        <dbReference type="ARBA" id="ARBA00022448"/>
    </source>
</evidence>
<dbReference type="SUPFAM" id="SSF52833">
    <property type="entry name" value="Thioredoxin-like"/>
    <property type="match status" value="1"/>
</dbReference>